<name>A0ABS4TUV3_9PSEU</name>
<keyword evidence="2" id="KW-1185">Reference proteome</keyword>
<sequence>MSWALRSMNVFCVGQILLGIAEQALHQNQPDEAARLLAAADAIRGTVDKSLPDLVRVEAATRAALTDAQFADAAKHGRTATIQTIEEFTAAVLKP</sequence>
<reference evidence="1 2" key="1">
    <citation type="submission" date="2021-03" db="EMBL/GenBank/DDBJ databases">
        <title>Sequencing the genomes of 1000 actinobacteria strains.</title>
        <authorList>
            <person name="Klenk H.-P."/>
        </authorList>
    </citation>
    <scope>NUCLEOTIDE SEQUENCE [LARGE SCALE GENOMIC DNA]</scope>
    <source>
        <strain evidence="1 2">DSM 46670</strain>
    </source>
</reference>
<protein>
    <submittedName>
        <fullName evidence="1">Uncharacterized protein</fullName>
    </submittedName>
</protein>
<comment type="caution">
    <text evidence="1">The sequence shown here is derived from an EMBL/GenBank/DDBJ whole genome shotgun (WGS) entry which is preliminary data.</text>
</comment>
<dbReference type="EMBL" id="JAGINW010000001">
    <property type="protein sequence ID" value="MBP2327716.1"/>
    <property type="molecule type" value="Genomic_DNA"/>
</dbReference>
<dbReference type="Proteomes" id="UP001519332">
    <property type="component" value="Unassembled WGS sequence"/>
</dbReference>
<evidence type="ECO:0000313" key="2">
    <source>
        <dbReference type="Proteomes" id="UP001519332"/>
    </source>
</evidence>
<organism evidence="1 2">
    <name type="scientific">Kibdelosporangium banguiense</name>
    <dbReference type="NCBI Taxonomy" id="1365924"/>
    <lineage>
        <taxon>Bacteria</taxon>
        <taxon>Bacillati</taxon>
        <taxon>Actinomycetota</taxon>
        <taxon>Actinomycetes</taxon>
        <taxon>Pseudonocardiales</taxon>
        <taxon>Pseudonocardiaceae</taxon>
        <taxon>Kibdelosporangium</taxon>
    </lineage>
</organism>
<accession>A0ABS4TUV3</accession>
<gene>
    <name evidence="1" type="ORF">JOF56_008101</name>
</gene>
<proteinExistence type="predicted"/>
<evidence type="ECO:0000313" key="1">
    <source>
        <dbReference type="EMBL" id="MBP2327716.1"/>
    </source>
</evidence>